<dbReference type="CDD" id="cd00090">
    <property type="entry name" value="HTH_ARSR"/>
    <property type="match status" value="1"/>
</dbReference>
<accession>A0A7W9HHI2</accession>
<dbReference type="InterPro" id="IPR036388">
    <property type="entry name" value="WH-like_DNA-bd_sf"/>
</dbReference>
<evidence type="ECO:0000313" key="6">
    <source>
        <dbReference type="Proteomes" id="UP000552097"/>
    </source>
</evidence>
<dbReference type="SMART" id="SM00418">
    <property type="entry name" value="HTH_ARSR"/>
    <property type="match status" value="1"/>
</dbReference>
<dbReference type="GO" id="GO:0003700">
    <property type="term" value="F:DNA-binding transcription factor activity"/>
    <property type="evidence" value="ECO:0007669"/>
    <property type="project" value="InterPro"/>
</dbReference>
<comment type="caution">
    <text evidence="5">The sequence shown here is derived from an EMBL/GenBank/DDBJ whole genome shotgun (WGS) entry which is preliminary data.</text>
</comment>
<evidence type="ECO:0000313" key="5">
    <source>
        <dbReference type="EMBL" id="MBB5802432.1"/>
    </source>
</evidence>
<proteinExistence type="predicted"/>
<keyword evidence="2" id="KW-0238">DNA-binding</keyword>
<evidence type="ECO:0000256" key="1">
    <source>
        <dbReference type="ARBA" id="ARBA00023015"/>
    </source>
</evidence>
<dbReference type="InterPro" id="IPR036390">
    <property type="entry name" value="WH_DNA-bd_sf"/>
</dbReference>
<keyword evidence="6" id="KW-1185">Reference proteome</keyword>
<keyword evidence="1" id="KW-0805">Transcription regulation</keyword>
<evidence type="ECO:0000256" key="2">
    <source>
        <dbReference type="ARBA" id="ARBA00023125"/>
    </source>
</evidence>
<dbReference type="InterPro" id="IPR051081">
    <property type="entry name" value="HTH_MetalResp_TranReg"/>
</dbReference>
<evidence type="ECO:0000256" key="3">
    <source>
        <dbReference type="ARBA" id="ARBA00023163"/>
    </source>
</evidence>
<keyword evidence="3" id="KW-0804">Transcription</keyword>
<dbReference type="PANTHER" id="PTHR33154:SF33">
    <property type="entry name" value="TRANSCRIPTIONAL REPRESSOR SDPR"/>
    <property type="match status" value="1"/>
</dbReference>
<protein>
    <submittedName>
        <fullName evidence="5">ArsR family transcriptional regulator</fullName>
    </submittedName>
</protein>
<feature type="domain" description="HTH arsR-type" evidence="4">
    <location>
        <begin position="32"/>
        <end position="136"/>
    </location>
</feature>
<dbReference type="Proteomes" id="UP000552097">
    <property type="component" value="Unassembled WGS sequence"/>
</dbReference>
<reference evidence="5 6" key="1">
    <citation type="submission" date="2020-08" db="EMBL/GenBank/DDBJ databases">
        <title>Sequencing the genomes of 1000 actinobacteria strains.</title>
        <authorList>
            <person name="Klenk H.-P."/>
        </authorList>
    </citation>
    <scope>NUCLEOTIDE SEQUENCE [LARGE SCALE GENOMIC DNA]</scope>
    <source>
        <strain evidence="5 6">DSM 45486</strain>
    </source>
</reference>
<dbReference type="Gene3D" id="1.10.10.10">
    <property type="entry name" value="Winged helix-like DNA-binding domain superfamily/Winged helix DNA-binding domain"/>
    <property type="match status" value="1"/>
</dbReference>
<dbReference type="PANTHER" id="PTHR33154">
    <property type="entry name" value="TRANSCRIPTIONAL REGULATOR, ARSR FAMILY"/>
    <property type="match status" value="1"/>
</dbReference>
<sequence length="136" mass="15399">MIAHERLRIEVLRYVGTARILGVITMTTRAELPPDASEQLLEAFKALANPVRLQVLQWLREPLRHFPVDQETAERVGVCVSHIQAKTGLAQSTVSAYMASLHRAGLVRATRVGKWTHYQRDERHIARLVDLLGRSL</sequence>
<dbReference type="Pfam" id="PF09339">
    <property type="entry name" value="HTH_IclR"/>
    <property type="match status" value="1"/>
</dbReference>
<organism evidence="5 6">
    <name type="scientific">Saccharothrix ecbatanensis</name>
    <dbReference type="NCBI Taxonomy" id="1105145"/>
    <lineage>
        <taxon>Bacteria</taxon>
        <taxon>Bacillati</taxon>
        <taxon>Actinomycetota</taxon>
        <taxon>Actinomycetes</taxon>
        <taxon>Pseudonocardiales</taxon>
        <taxon>Pseudonocardiaceae</taxon>
        <taxon>Saccharothrix</taxon>
    </lineage>
</organism>
<evidence type="ECO:0000259" key="4">
    <source>
        <dbReference type="PROSITE" id="PS50987"/>
    </source>
</evidence>
<gene>
    <name evidence="5" type="ORF">F4560_002200</name>
</gene>
<dbReference type="GO" id="GO:0003677">
    <property type="term" value="F:DNA binding"/>
    <property type="evidence" value="ECO:0007669"/>
    <property type="project" value="UniProtKB-KW"/>
</dbReference>
<dbReference type="InterPro" id="IPR011991">
    <property type="entry name" value="ArsR-like_HTH"/>
</dbReference>
<dbReference type="PROSITE" id="PS50987">
    <property type="entry name" value="HTH_ARSR_2"/>
    <property type="match status" value="1"/>
</dbReference>
<dbReference type="InterPro" id="IPR005471">
    <property type="entry name" value="Tscrpt_reg_IclR_N"/>
</dbReference>
<dbReference type="SUPFAM" id="SSF46785">
    <property type="entry name" value="Winged helix' DNA-binding domain"/>
    <property type="match status" value="1"/>
</dbReference>
<name>A0A7W9HHI2_9PSEU</name>
<dbReference type="AlphaFoldDB" id="A0A7W9HHI2"/>
<dbReference type="InterPro" id="IPR001845">
    <property type="entry name" value="HTH_ArsR_DNA-bd_dom"/>
</dbReference>
<dbReference type="EMBL" id="JACHMO010000001">
    <property type="protein sequence ID" value="MBB5802432.1"/>
    <property type="molecule type" value="Genomic_DNA"/>
</dbReference>